<keyword evidence="7" id="KW-0902">Two-component regulatory system</keyword>
<evidence type="ECO:0000256" key="4">
    <source>
        <dbReference type="ARBA" id="ARBA00022553"/>
    </source>
</evidence>
<dbReference type="InterPro" id="IPR005467">
    <property type="entry name" value="His_kinase_dom"/>
</dbReference>
<comment type="subcellular location">
    <subcellularLocation>
        <location evidence="2">Membrane</location>
    </subcellularLocation>
</comment>
<dbReference type="PANTHER" id="PTHR45453">
    <property type="entry name" value="PHOSPHATE REGULON SENSOR PROTEIN PHOR"/>
    <property type="match status" value="1"/>
</dbReference>
<evidence type="ECO:0000259" key="9">
    <source>
        <dbReference type="PROSITE" id="PS50109"/>
    </source>
</evidence>
<dbReference type="InterPro" id="IPR003661">
    <property type="entry name" value="HisK_dim/P_dom"/>
</dbReference>
<evidence type="ECO:0000256" key="1">
    <source>
        <dbReference type="ARBA" id="ARBA00000085"/>
    </source>
</evidence>
<dbReference type="EMBL" id="NOJY02000028">
    <property type="protein sequence ID" value="RDY26384.1"/>
    <property type="molecule type" value="Genomic_DNA"/>
</dbReference>
<dbReference type="Gene3D" id="1.10.287.130">
    <property type="match status" value="1"/>
</dbReference>
<dbReference type="GO" id="GO:0000155">
    <property type="term" value="F:phosphorelay sensor kinase activity"/>
    <property type="evidence" value="ECO:0007669"/>
    <property type="project" value="InterPro"/>
</dbReference>
<dbReference type="InterPro" id="IPR036097">
    <property type="entry name" value="HisK_dim/P_sf"/>
</dbReference>
<dbReference type="EC" id="2.7.13.3" evidence="3"/>
<evidence type="ECO:0000313" key="10">
    <source>
        <dbReference type="EMBL" id="RDY26384.1"/>
    </source>
</evidence>
<evidence type="ECO:0000256" key="5">
    <source>
        <dbReference type="ARBA" id="ARBA00022679"/>
    </source>
</evidence>
<dbReference type="InterPro" id="IPR036890">
    <property type="entry name" value="HATPase_C_sf"/>
</dbReference>
<dbReference type="InterPro" id="IPR050351">
    <property type="entry name" value="BphY/WalK/GraS-like"/>
</dbReference>
<dbReference type="CDD" id="cd00082">
    <property type="entry name" value="HisKA"/>
    <property type="match status" value="1"/>
</dbReference>
<keyword evidence="8" id="KW-1133">Transmembrane helix</keyword>
<dbReference type="SUPFAM" id="SSF55874">
    <property type="entry name" value="ATPase domain of HSP90 chaperone/DNA topoisomerase II/histidine kinase"/>
    <property type="match status" value="1"/>
</dbReference>
<feature type="transmembrane region" description="Helical" evidence="8">
    <location>
        <begin position="50"/>
        <end position="71"/>
    </location>
</feature>
<keyword evidence="6 10" id="KW-0418">Kinase</keyword>
<dbReference type="GO" id="GO:0005886">
    <property type="term" value="C:plasma membrane"/>
    <property type="evidence" value="ECO:0007669"/>
    <property type="project" value="TreeGrafter"/>
</dbReference>
<comment type="catalytic activity">
    <reaction evidence="1">
        <text>ATP + protein L-histidine = ADP + protein N-phospho-L-histidine.</text>
        <dbReference type="EC" id="2.7.13.3"/>
    </reaction>
</comment>
<evidence type="ECO:0000256" key="2">
    <source>
        <dbReference type="ARBA" id="ARBA00004370"/>
    </source>
</evidence>
<proteinExistence type="predicted"/>
<dbReference type="Pfam" id="PF00512">
    <property type="entry name" value="HisKA"/>
    <property type="match status" value="1"/>
</dbReference>
<reference evidence="10 11" key="1">
    <citation type="journal article" date="2017" name="Genome Announc.">
        <title>Draft Genome Sequence of Romboutsia weinsteinii sp. nov. Strain CCRI-19649(T) Isolated from Surface Water.</title>
        <authorList>
            <person name="Maheux A.F."/>
            <person name="Boudreau D.K."/>
            <person name="Berube E."/>
            <person name="Boissinot M."/>
            <person name="Cantin P."/>
            <person name="Raymond F."/>
            <person name="Corbeil J."/>
            <person name="Omar R.F."/>
            <person name="Bergeron M.G."/>
        </authorList>
    </citation>
    <scope>NUCLEOTIDE SEQUENCE [LARGE SCALE GENOMIC DNA]</scope>
    <source>
        <strain evidence="10 11">CCRI-19649</strain>
    </source>
</reference>
<dbReference type="SUPFAM" id="SSF47384">
    <property type="entry name" value="Homodimeric domain of signal transducing histidine kinase"/>
    <property type="match status" value="1"/>
</dbReference>
<keyword evidence="8" id="KW-0472">Membrane</keyword>
<dbReference type="AlphaFoldDB" id="A0A371J113"/>
<protein>
    <recommendedName>
        <fullName evidence="3">histidine kinase</fullName>
        <ecNumber evidence="3">2.7.13.3</ecNumber>
    </recommendedName>
</protein>
<dbReference type="InterPro" id="IPR004358">
    <property type="entry name" value="Sig_transdc_His_kin-like_C"/>
</dbReference>
<dbReference type="PRINTS" id="PR00344">
    <property type="entry name" value="BCTRLSENSOR"/>
</dbReference>
<keyword evidence="8" id="KW-0812">Transmembrane</keyword>
<keyword evidence="5" id="KW-0808">Transferase</keyword>
<evidence type="ECO:0000256" key="7">
    <source>
        <dbReference type="ARBA" id="ARBA00023012"/>
    </source>
</evidence>
<accession>A0A371J113</accession>
<gene>
    <name evidence="10" type="ORF">CHL78_013695</name>
</gene>
<feature type="transmembrane region" description="Helical" evidence="8">
    <location>
        <begin position="15"/>
        <end position="35"/>
    </location>
</feature>
<dbReference type="CDD" id="cd00075">
    <property type="entry name" value="HATPase"/>
    <property type="match status" value="1"/>
</dbReference>
<comment type="caution">
    <text evidence="10">The sequence shown here is derived from an EMBL/GenBank/DDBJ whole genome shotgun (WGS) entry which is preliminary data.</text>
</comment>
<dbReference type="Proteomes" id="UP000215694">
    <property type="component" value="Unassembled WGS sequence"/>
</dbReference>
<dbReference type="Pfam" id="PF02518">
    <property type="entry name" value="HATPase_c"/>
    <property type="match status" value="1"/>
</dbReference>
<name>A0A371J113_9FIRM</name>
<dbReference type="GO" id="GO:0016036">
    <property type="term" value="P:cellular response to phosphate starvation"/>
    <property type="evidence" value="ECO:0007669"/>
    <property type="project" value="TreeGrafter"/>
</dbReference>
<dbReference type="Gene3D" id="3.30.565.10">
    <property type="entry name" value="Histidine kinase-like ATPase, C-terminal domain"/>
    <property type="match status" value="1"/>
</dbReference>
<sequence length="346" mass="39725">MLVIKMKDSNIFSKVYMIFFSIFILLSTIFILFILDSNNIRPGFIKKISILYTALIFILGILFVFKLKILLSNVLYKLNEMIDKSINDEIVVTSYDETILSSLEHKLHKYTKISKSNKEAIEEERNKIHELVADISHQTKTPIANIVLYSQLILENDDIDEYSKDILTDINTQSERLDFLIQSLIKMSRLENGIISPSKGKYKMFNTVSQAIQEVYINAENKNININIEGQEYIEAIFDSKWTKEAIVNILENAIKYTSQYGDININISSYELFKRIDISDNGIGIEESELNNIFKRFYRCKNANEYEGVGIGLYLTREIISAQGGFIKVSSKIGEGTTFSIFLPS</sequence>
<dbReference type="SMART" id="SM00388">
    <property type="entry name" value="HisKA"/>
    <property type="match status" value="1"/>
</dbReference>
<evidence type="ECO:0000256" key="8">
    <source>
        <dbReference type="SAM" id="Phobius"/>
    </source>
</evidence>
<evidence type="ECO:0000256" key="3">
    <source>
        <dbReference type="ARBA" id="ARBA00012438"/>
    </source>
</evidence>
<feature type="domain" description="Histidine kinase" evidence="9">
    <location>
        <begin position="134"/>
        <end position="346"/>
    </location>
</feature>
<organism evidence="10 11">
    <name type="scientific">Romboutsia weinsteinii</name>
    <dbReference type="NCBI Taxonomy" id="2020949"/>
    <lineage>
        <taxon>Bacteria</taxon>
        <taxon>Bacillati</taxon>
        <taxon>Bacillota</taxon>
        <taxon>Clostridia</taxon>
        <taxon>Peptostreptococcales</taxon>
        <taxon>Peptostreptococcaceae</taxon>
        <taxon>Romboutsia</taxon>
    </lineage>
</organism>
<evidence type="ECO:0000313" key="11">
    <source>
        <dbReference type="Proteomes" id="UP000215694"/>
    </source>
</evidence>
<dbReference type="FunFam" id="3.30.565.10:FF:000006">
    <property type="entry name" value="Sensor histidine kinase WalK"/>
    <property type="match status" value="1"/>
</dbReference>
<keyword evidence="11" id="KW-1185">Reference proteome</keyword>
<dbReference type="SMART" id="SM00387">
    <property type="entry name" value="HATPase_c"/>
    <property type="match status" value="1"/>
</dbReference>
<dbReference type="InterPro" id="IPR003594">
    <property type="entry name" value="HATPase_dom"/>
</dbReference>
<keyword evidence="4" id="KW-0597">Phosphoprotein</keyword>
<dbReference type="PROSITE" id="PS50109">
    <property type="entry name" value="HIS_KIN"/>
    <property type="match status" value="1"/>
</dbReference>
<evidence type="ECO:0000256" key="6">
    <source>
        <dbReference type="ARBA" id="ARBA00022777"/>
    </source>
</evidence>
<dbReference type="GO" id="GO:0004721">
    <property type="term" value="F:phosphoprotein phosphatase activity"/>
    <property type="evidence" value="ECO:0007669"/>
    <property type="project" value="TreeGrafter"/>
</dbReference>
<dbReference type="PANTHER" id="PTHR45453:SF1">
    <property type="entry name" value="PHOSPHATE REGULON SENSOR PROTEIN PHOR"/>
    <property type="match status" value="1"/>
</dbReference>